<dbReference type="Proteomes" id="UP000053555">
    <property type="component" value="Unassembled WGS sequence"/>
</dbReference>
<dbReference type="AlphaFoldDB" id="A0A0B2PSL1"/>
<name>A0A0B2PSL1_GLYSO</name>
<reference evidence="2 3" key="2">
    <citation type="submission" date="2018-09" db="EMBL/GenBank/DDBJ databases">
        <title>A high-quality reference genome of wild soybean provides a powerful tool to mine soybean genomes.</title>
        <authorList>
            <person name="Xie M."/>
            <person name="Chung C.Y.L."/>
            <person name="Li M.-W."/>
            <person name="Wong F.-L."/>
            <person name="Chan T.-F."/>
            <person name="Lam H.-M."/>
        </authorList>
    </citation>
    <scope>NUCLEOTIDE SEQUENCE [LARGE SCALE GENOMIC DNA]</scope>
    <source>
        <strain evidence="3">cv. W05</strain>
        <tissue evidence="2">Hypocotyl of etiolated seedlings</tissue>
    </source>
</reference>
<gene>
    <name evidence="2" type="ORF">D0Y65_009599</name>
    <name evidence="1" type="ORF">glysoja_034418</name>
</gene>
<keyword evidence="3" id="KW-1185">Reference proteome</keyword>
<dbReference type="EMBL" id="QZWG01000004">
    <property type="protein sequence ID" value="RZC16401.1"/>
    <property type="molecule type" value="Genomic_DNA"/>
</dbReference>
<evidence type="ECO:0000313" key="1">
    <source>
        <dbReference type="EMBL" id="KHN12326.1"/>
    </source>
</evidence>
<protein>
    <submittedName>
        <fullName evidence="1">Uncharacterized protein</fullName>
    </submittedName>
</protein>
<proteinExistence type="predicted"/>
<evidence type="ECO:0000313" key="3">
    <source>
        <dbReference type="Proteomes" id="UP000289340"/>
    </source>
</evidence>
<dbReference type="EMBL" id="KN663182">
    <property type="protein sequence ID" value="KHN12326.1"/>
    <property type="molecule type" value="Genomic_DNA"/>
</dbReference>
<sequence>MKSLKATKKDCKDMLMIFSACSSCLSEIFDLINDDDLKSSDEEDLDRFKATKQGILDEDDFKSSSLTRSKISERQLLQAKKDFKGILNVAVHVVALQPNEQYVEYFSIVNEIIHWMKQFSIALPSSAARRTIHLQRLLLLHHQRCWMVNKAHRSNQI</sequence>
<organism evidence="1">
    <name type="scientific">Glycine soja</name>
    <name type="common">Wild soybean</name>
    <dbReference type="NCBI Taxonomy" id="3848"/>
    <lineage>
        <taxon>Eukaryota</taxon>
        <taxon>Viridiplantae</taxon>
        <taxon>Streptophyta</taxon>
        <taxon>Embryophyta</taxon>
        <taxon>Tracheophyta</taxon>
        <taxon>Spermatophyta</taxon>
        <taxon>Magnoliopsida</taxon>
        <taxon>eudicotyledons</taxon>
        <taxon>Gunneridae</taxon>
        <taxon>Pentapetalae</taxon>
        <taxon>rosids</taxon>
        <taxon>fabids</taxon>
        <taxon>Fabales</taxon>
        <taxon>Fabaceae</taxon>
        <taxon>Papilionoideae</taxon>
        <taxon>50 kb inversion clade</taxon>
        <taxon>NPAAA clade</taxon>
        <taxon>indigoferoid/millettioid clade</taxon>
        <taxon>Phaseoleae</taxon>
        <taxon>Glycine</taxon>
        <taxon>Glycine subgen. Soja</taxon>
    </lineage>
</organism>
<dbReference type="Proteomes" id="UP000289340">
    <property type="component" value="Chromosome 4"/>
</dbReference>
<accession>A0A0B2PSL1</accession>
<evidence type="ECO:0000313" key="2">
    <source>
        <dbReference type="EMBL" id="RZC16401.1"/>
    </source>
</evidence>
<reference evidence="1" key="1">
    <citation type="submission" date="2014-07" db="EMBL/GenBank/DDBJ databases">
        <title>Identification of a novel salt tolerance gene in wild soybean by whole-genome sequencing.</title>
        <authorList>
            <person name="Lam H.-M."/>
            <person name="Qi X."/>
            <person name="Li M.-W."/>
            <person name="Liu X."/>
            <person name="Xie M."/>
            <person name="Ni M."/>
            <person name="Xu X."/>
        </authorList>
    </citation>
    <scope>NUCLEOTIDE SEQUENCE [LARGE SCALE GENOMIC DNA]</scope>
    <source>
        <tissue evidence="1">Root</tissue>
    </source>
</reference>